<dbReference type="AlphaFoldDB" id="S2JUB7"/>
<proteinExistence type="predicted"/>
<feature type="region of interest" description="Disordered" evidence="1">
    <location>
        <begin position="1"/>
        <end position="57"/>
    </location>
</feature>
<keyword evidence="3" id="KW-1185">Reference proteome</keyword>
<protein>
    <submittedName>
        <fullName evidence="2">Uncharacterized protein</fullName>
    </submittedName>
</protein>
<sequence length="162" mass="18126">MFNPTSPPPPVPSHQYPSSAAAFAATTTTAHKRHSDNPSLDFDSTSSDDESETLEPSYQRYKTEEHKFWQVHSSTTIISPPMVASDHAAISMSYVNPKLAKKQQQPQQKKQMALSLAAQVQRILGSTFDEIDDEIENEWQISRTKLNQTLIHVPSISLTMKS</sequence>
<dbReference type="InParanoid" id="S2JUB7"/>
<reference evidence="3" key="1">
    <citation type="submission" date="2013-05" db="EMBL/GenBank/DDBJ databases">
        <title>The Genome sequence of Mucor circinelloides f. circinelloides 1006PhL.</title>
        <authorList>
            <consortium name="The Broad Institute Genomics Platform"/>
            <person name="Cuomo C."/>
            <person name="Earl A."/>
            <person name="Findley K."/>
            <person name="Lee S.C."/>
            <person name="Walker B."/>
            <person name="Young S."/>
            <person name="Zeng Q."/>
            <person name="Gargeya S."/>
            <person name="Fitzgerald M."/>
            <person name="Haas B."/>
            <person name="Abouelleil A."/>
            <person name="Allen A.W."/>
            <person name="Alvarado L."/>
            <person name="Arachchi H.M."/>
            <person name="Berlin A.M."/>
            <person name="Chapman S.B."/>
            <person name="Gainer-Dewar J."/>
            <person name="Goldberg J."/>
            <person name="Griggs A."/>
            <person name="Gujja S."/>
            <person name="Hansen M."/>
            <person name="Howarth C."/>
            <person name="Imamovic A."/>
            <person name="Ireland A."/>
            <person name="Larimer J."/>
            <person name="McCowan C."/>
            <person name="Murphy C."/>
            <person name="Pearson M."/>
            <person name="Poon T.W."/>
            <person name="Priest M."/>
            <person name="Roberts A."/>
            <person name="Saif S."/>
            <person name="Shea T."/>
            <person name="Sisk P."/>
            <person name="Sykes S."/>
            <person name="Wortman J."/>
            <person name="Nusbaum C."/>
            <person name="Birren B."/>
        </authorList>
    </citation>
    <scope>NUCLEOTIDE SEQUENCE [LARGE SCALE GENOMIC DNA]</scope>
    <source>
        <strain evidence="3">1006PhL</strain>
    </source>
</reference>
<evidence type="ECO:0000313" key="3">
    <source>
        <dbReference type="Proteomes" id="UP000014254"/>
    </source>
</evidence>
<dbReference type="VEuPathDB" id="FungiDB:HMPREF1544_06815"/>
<name>S2JUB7_MUCC1</name>
<evidence type="ECO:0000256" key="1">
    <source>
        <dbReference type="SAM" id="MobiDB-lite"/>
    </source>
</evidence>
<organism evidence="2 3">
    <name type="scientific">Mucor circinelloides f. circinelloides (strain 1006PhL)</name>
    <name type="common">Mucormycosis agent</name>
    <name type="synonym">Calyptromyces circinelloides</name>
    <dbReference type="NCBI Taxonomy" id="1220926"/>
    <lineage>
        <taxon>Eukaryota</taxon>
        <taxon>Fungi</taxon>
        <taxon>Fungi incertae sedis</taxon>
        <taxon>Mucoromycota</taxon>
        <taxon>Mucoromycotina</taxon>
        <taxon>Mucoromycetes</taxon>
        <taxon>Mucorales</taxon>
        <taxon>Mucorineae</taxon>
        <taxon>Mucoraceae</taxon>
        <taxon>Mucor</taxon>
    </lineage>
</organism>
<dbReference type="Proteomes" id="UP000014254">
    <property type="component" value="Unassembled WGS sequence"/>
</dbReference>
<feature type="compositionally biased region" description="Pro residues" evidence="1">
    <location>
        <begin position="1"/>
        <end position="12"/>
    </location>
</feature>
<feature type="compositionally biased region" description="Low complexity" evidence="1">
    <location>
        <begin position="13"/>
        <end position="29"/>
    </location>
</feature>
<dbReference type="EMBL" id="KE123990">
    <property type="protein sequence ID" value="EPB86373.1"/>
    <property type="molecule type" value="Genomic_DNA"/>
</dbReference>
<accession>S2JUB7</accession>
<gene>
    <name evidence="2" type="ORF">HMPREF1544_06815</name>
</gene>
<evidence type="ECO:0000313" key="2">
    <source>
        <dbReference type="EMBL" id="EPB86373.1"/>
    </source>
</evidence>
<dbReference type="OMA" id="EIENEWQ"/>
<dbReference type="OrthoDB" id="2263516at2759"/>